<dbReference type="PIRSF" id="PIRSF500136">
    <property type="entry name" value="UDP_ManNAc_DH"/>
    <property type="match status" value="1"/>
</dbReference>
<evidence type="ECO:0000256" key="2">
    <source>
        <dbReference type="ARBA" id="ARBA00023027"/>
    </source>
</evidence>
<organism evidence="5 6">
    <name type="scientific">Eiseniibacteriota bacterium</name>
    <dbReference type="NCBI Taxonomy" id="2212470"/>
    <lineage>
        <taxon>Bacteria</taxon>
        <taxon>Candidatus Eiseniibacteriota</taxon>
    </lineage>
</organism>
<dbReference type="GO" id="GO:0051287">
    <property type="term" value="F:NAD binding"/>
    <property type="evidence" value="ECO:0007669"/>
    <property type="project" value="InterPro"/>
</dbReference>
<keyword evidence="1" id="KW-0560">Oxidoreductase</keyword>
<comment type="similarity">
    <text evidence="3">Belongs to the UDP-glucose/GDP-mannose dehydrogenase family.</text>
</comment>
<evidence type="ECO:0000256" key="1">
    <source>
        <dbReference type="ARBA" id="ARBA00023002"/>
    </source>
</evidence>
<dbReference type="InterPro" id="IPR036220">
    <property type="entry name" value="UDP-Glc/GDP-Man_DH_C_sf"/>
</dbReference>
<keyword evidence="2" id="KW-0520">NAD</keyword>
<dbReference type="PANTHER" id="PTHR43491:SF1">
    <property type="entry name" value="UDP-N-ACETYL-D-MANNOSAMINE DEHYDROGENASE"/>
    <property type="match status" value="1"/>
</dbReference>
<name>A0A538UBP7_UNCEI</name>
<dbReference type="AlphaFoldDB" id="A0A538UBP7"/>
<dbReference type="Proteomes" id="UP000319771">
    <property type="component" value="Unassembled WGS sequence"/>
</dbReference>
<dbReference type="SMART" id="SM00984">
    <property type="entry name" value="UDPG_MGDP_dh_C"/>
    <property type="match status" value="1"/>
</dbReference>
<dbReference type="InterPro" id="IPR014026">
    <property type="entry name" value="UDP-Glc/GDP-Man_DH_dimer"/>
</dbReference>
<dbReference type="SUPFAM" id="SSF52413">
    <property type="entry name" value="UDP-glucose/GDP-mannose dehydrogenase C-terminal domain"/>
    <property type="match status" value="1"/>
</dbReference>
<dbReference type="InterPro" id="IPR017476">
    <property type="entry name" value="UDP-Glc/GDP-Man"/>
</dbReference>
<sequence length="444" mass="48772">MRQPHRFPRSSAAAQLASRIEDRSARLAVIGLGYVGLPLAVEFGKAGFHIAGIDLDRNKVASLRKGRSYVQDVATADVRNLIRNGKMVATTDFSVLKKADTVNICVPTPLSKMRDPDVSYIVAAAQEVARYLHRGMLIILESTTYPGTTVELILPLLQESGMKVGRDFFVAFSPERVDPGNEKFTTRNIPKVVGGVTPACTELACRLYGQRLERVVPVSSTQVAEMVKLLENTFRSVNIGLVNELALMCARLKIDVWEVISAAATKPFGFMPFYPGPGLGGHCIPIDPFYLSWKARSAGFEARFIELAGHVNGHMPEHAVDLVAESLNRHGKAVNGARVLVLGMAYKAGINDTRESPSLDIMTTLEKRGAKVEYSDPYVPKLRFAGRRFTSVPLTPANLRRFDCVVIATAHKEFAYAEIVRHAQGIVDTRNALKGSRSKKIVRL</sequence>
<comment type="caution">
    <text evidence="5">The sequence shown here is derived from an EMBL/GenBank/DDBJ whole genome shotgun (WGS) entry which is preliminary data.</text>
</comment>
<dbReference type="Gene3D" id="3.40.50.720">
    <property type="entry name" value="NAD(P)-binding Rossmann-like Domain"/>
    <property type="match status" value="2"/>
</dbReference>
<dbReference type="InterPro" id="IPR028359">
    <property type="entry name" value="UDP_ManNAc/GlcNAc_DH"/>
</dbReference>
<dbReference type="NCBIfam" id="TIGR03026">
    <property type="entry name" value="NDP-sugDHase"/>
    <property type="match status" value="1"/>
</dbReference>
<feature type="domain" description="UDP-glucose/GDP-mannose dehydrogenase C-terminal" evidence="4">
    <location>
        <begin position="340"/>
        <end position="435"/>
    </location>
</feature>
<dbReference type="SUPFAM" id="SSF51735">
    <property type="entry name" value="NAD(P)-binding Rossmann-fold domains"/>
    <property type="match status" value="1"/>
</dbReference>
<dbReference type="EMBL" id="VBPB01000076">
    <property type="protein sequence ID" value="TMQ73267.1"/>
    <property type="molecule type" value="Genomic_DNA"/>
</dbReference>
<evidence type="ECO:0000256" key="3">
    <source>
        <dbReference type="PIRNR" id="PIRNR000124"/>
    </source>
</evidence>
<accession>A0A538UBP7</accession>
<evidence type="ECO:0000313" key="6">
    <source>
        <dbReference type="Proteomes" id="UP000319771"/>
    </source>
</evidence>
<gene>
    <name evidence="5" type="ORF">E6K81_05175</name>
</gene>
<dbReference type="SUPFAM" id="SSF48179">
    <property type="entry name" value="6-phosphogluconate dehydrogenase C-terminal domain-like"/>
    <property type="match status" value="1"/>
</dbReference>
<evidence type="ECO:0000259" key="4">
    <source>
        <dbReference type="SMART" id="SM00984"/>
    </source>
</evidence>
<dbReference type="Pfam" id="PF03721">
    <property type="entry name" value="UDPG_MGDP_dh_N"/>
    <property type="match status" value="1"/>
</dbReference>
<evidence type="ECO:0000313" key="5">
    <source>
        <dbReference type="EMBL" id="TMQ73267.1"/>
    </source>
</evidence>
<dbReference type="PANTHER" id="PTHR43491">
    <property type="entry name" value="UDP-N-ACETYL-D-MANNOSAMINE DEHYDROGENASE"/>
    <property type="match status" value="1"/>
</dbReference>
<dbReference type="InterPro" id="IPR001732">
    <property type="entry name" value="UDP-Glc/GDP-Man_DH_N"/>
</dbReference>
<dbReference type="InterPro" id="IPR014027">
    <property type="entry name" value="UDP-Glc/GDP-Man_DH_C"/>
</dbReference>
<reference evidence="5 6" key="1">
    <citation type="journal article" date="2019" name="Nat. Microbiol.">
        <title>Mediterranean grassland soil C-N compound turnover is dependent on rainfall and depth, and is mediated by genomically divergent microorganisms.</title>
        <authorList>
            <person name="Diamond S."/>
            <person name="Andeer P.F."/>
            <person name="Li Z."/>
            <person name="Crits-Christoph A."/>
            <person name="Burstein D."/>
            <person name="Anantharaman K."/>
            <person name="Lane K.R."/>
            <person name="Thomas B.C."/>
            <person name="Pan C."/>
            <person name="Northen T.R."/>
            <person name="Banfield J.F."/>
        </authorList>
    </citation>
    <scope>NUCLEOTIDE SEQUENCE [LARGE SCALE GENOMIC DNA]</scope>
    <source>
        <strain evidence="5">WS_11</strain>
    </source>
</reference>
<dbReference type="Pfam" id="PF00984">
    <property type="entry name" value="UDPG_MGDP_dh"/>
    <property type="match status" value="1"/>
</dbReference>
<dbReference type="Pfam" id="PF03720">
    <property type="entry name" value="UDPG_MGDP_dh_C"/>
    <property type="match status" value="1"/>
</dbReference>
<proteinExistence type="inferred from homology"/>
<dbReference type="GO" id="GO:0016628">
    <property type="term" value="F:oxidoreductase activity, acting on the CH-CH group of donors, NAD or NADP as acceptor"/>
    <property type="evidence" value="ECO:0007669"/>
    <property type="project" value="InterPro"/>
</dbReference>
<dbReference type="GO" id="GO:0016616">
    <property type="term" value="F:oxidoreductase activity, acting on the CH-OH group of donors, NAD or NADP as acceptor"/>
    <property type="evidence" value="ECO:0007669"/>
    <property type="project" value="InterPro"/>
</dbReference>
<dbReference type="PIRSF" id="PIRSF000124">
    <property type="entry name" value="UDPglc_GDPman_dh"/>
    <property type="match status" value="1"/>
</dbReference>
<dbReference type="InterPro" id="IPR036291">
    <property type="entry name" value="NAD(P)-bd_dom_sf"/>
</dbReference>
<dbReference type="GO" id="GO:0000271">
    <property type="term" value="P:polysaccharide biosynthetic process"/>
    <property type="evidence" value="ECO:0007669"/>
    <property type="project" value="InterPro"/>
</dbReference>
<dbReference type="InterPro" id="IPR008927">
    <property type="entry name" value="6-PGluconate_DH-like_C_sf"/>
</dbReference>
<protein>
    <submittedName>
        <fullName evidence="5">Nucleotide sugar dehydrogenase</fullName>
    </submittedName>
</protein>